<dbReference type="PANTHER" id="PTHR33387">
    <property type="entry name" value="RMLC-LIKE JELLY ROLL FOLD PROTEIN"/>
    <property type="match status" value="1"/>
</dbReference>
<keyword evidence="3" id="KW-1185">Reference proteome</keyword>
<dbReference type="Pfam" id="PF06172">
    <property type="entry name" value="Cupin_5"/>
    <property type="match status" value="1"/>
</dbReference>
<evidence type="ECO:0000259" key="1">
    <source>
        <dbReference type="Pfam" id="PF06172"/>
    </source>
</evidence>
<dbReference type="InterPro" id="IPR011051">
    <property type="entry name" value="RmlC_Cupin_sf"/>
</dbReference>
<dbReference type="EMBL" id="JAALLS010000002">
    <property type="protein sequence ID" value="NGP87339.1"/>
    <property type="molecule type" value="Genomic_DNA"/>
</dbReference>
<gene>
    <name evidence="2" type="ORF">G3569_03145</name>
</gene>
<dbReference type="InterPro" id="IPR009327">
    <property type="entry name" value="Cupin_DUF985"/>
</dbReference>
<accession>A0A6M1T091</accession>
<dbReference type="SUPFAM" id="SSF51182">
    <property type="entry name" value="RmlC-like cupins"/>
    <property type="match status" value="1"/>
</dbReference>
<sequence length="162" mass="18616">MVSRIVSELSLEPHPEGGYYRETYRSKVEVTETDEKIRSAGTGIYFLLPAKVCTNWHRVSSDELWHFYKGDDLVLELIDEEKQFIRYKLGNSISDGAFFQQLVPTNCWQRAYSIGSYSLVGCTVSPGFEFEDFEMLGQEELAKQYPEIAQKILFDPFSVSNS</sequence>
<evidence type="ECO:0000313" key="3">
    <source>
        <dbReference type="Proteomes" id="UP000479132"/>
    </source>
</evidence>
<proteinExistence type="predicted"/>
<comment type="caution">
    <text evidence="2">The sequence shown here is derived from an EMBL/GenBank/DDBJ whole genome shotgun (WGS) entry which is preliminary data.</text>
</comment>
<dbReference type="AlphaFoldDB" id="A0A6M1T091"/>
<dbReference type="Gene3D" id="2.60.120.10">
    <property type="entry name" value="Jelly Rolls"/>
    <property type="match status" value="1"/>
</dbReference>
<dbReference type="InterPro" id="IPR014710">
    <property type="entry name" value="RmlC-like_jellyroll"/>
</dbReference>
<organism evidence="2 3">
    <name type="scientific">Fodinibius halophilus</name>
    <dbReference type="NCBI Taxonomy" id="1736908"/>
    <lineage>
        <taxon>Bacteria</taxon>
        <taxon>Pseudomonadati</taxon>
        <taxon>Balneolota</taxon>
        <taxon>Balneolia</taxon>
        <taxon>Balneolales</taxon>
        <taxon>Balneolaceae</taxon>
        <taxon>Fodinibius</taxon>
    </lineage>
</organism>
<protein>
    <submittedName>
        <fullName evidence="2">Cupin domain-containing protein</fullName>
    </submittedName>
</protein>
<dbReference type="CDD" id="cd06121">
    <property type="entry name" value="cupin_YML079wp"/>
    <property type="match status" value="1"/>
</dbReference>
<dbReference type="InterPro" id="IPR039935">
    <property type="entry name" value="YML079W-like"/>
</dbReference>
<feature type="domain" description="DUF985" evidence="1">
    <location>
        <begin position="4"/>
        <end position="136"/>
    </location>
</feature>
<dbReference type="PANTHER" id="PTHR33387:SF3">
    <property type="entry name" value="DUF985 DOMAIN-CONTAINING PROTEIN"/>
    <property type="match status" value="1"/>
</dbReference>
<evidence type="ECO:0000313" key="2">
    <source>
        <dbReference type="EMBL" id="NGP87339.1"/>
    </source>
</evidence>
<name>A0A6M1T091_9BACT</name>
<dbReference type="Proteomes" id="UP000479132">
    <property type="component" value="Unassembled WGS sequence"/>
</dbReference>
<reference evidence="2 3" key="1">
    <citation type="submission" date="2020-02" db="EMBL/GenBank/DDBJ databases">
        <title>Aliifodinibius halophilus 2W32, complete genome.</title>
        <authorList>
            <person name="Li Y."/>
            <person name="Wu S."/>
        </authorList>
    </citation>
    <scope>NUCLEOTIDE SEQUENCE [LARGE SCALE GENOMIC DNA]</scope>
    <source>
        <strain evidence="2 3">2W32</strain>
    </source>
</reference>